<dbReference type="CDD" id="cd00054">
    <property type="entry name" value="EGF_CA"/>
    <property type="match status" value="2"/>
</dbReference>
<evidence type="ECO:0000256" key="4">
    <source>
        <dbReference type="PROSITE-ProRule" id="PRU00059"/>
    </source>
</evidence>
<dbReference type="InterPro" id="IPR000859">
    <property type="entry name" value="CUB_dom"/>
</dbReference>
<dbReference type="Pfam" id="PF07699">
    <property type="entry name" value="Ephrin_rec_like"/>
    <property type="match status" value="3"/>
</dbReference>
<evidence type="ECO:0000313" key="9">
    <source>
        <dbReference type="EMBL" id="CAB3265904.1"/>
    </source>
</evidence>
<dbReference type="GO" id="GO:0007165">
    <property type="term" value="P:signal transduction"/>
    <property type="evidence" value="ECO:0007669"/>
    <property type="project" value="TreeGrafter"/>
</dbReference>
<keyword evidence="2" id="KW-0677">Repeat</keyword>
<dbReference type="InterPro" id="IPR001881">
    <property type="entry name" value="EGF-like_Ca-bd_dom"/>
</dbReference>
<dbReference type="PROSITE" id="PS01186">
    <property type="entry name" value="EGF_2"/>
    <property type="match status" value="3"/>
</dbReference>
<keyword evidence="1 5" id="KW-0245">EGF-like domain</keyword>
<reference evidence="9" key="1">
    <citation type="submission" date="2020-04" db="EMBL/GenBank/DDBJ databases">
        <authorList>
            <person name="Neveu A P."/>
        </authorList>
    </citation>
    <scope>NUCLEOTIDE SEQUENCE</scope>
    <source>
        <tissue evidence="9">Whole embryo</tissue>
    </source>
</reference>
<dbReference type="PROSITE" id="PS01180">
    <property type="entry name" value="CUB"/>
    <property type="match status" value="1"/>
</dbReference>
<dbReference type="InterPro" id="IPR052071">
    <property type="entry name" value="SCUB_EGF-like_domain"/>
</dbReference>
<evidence type="ECO:0000256" key="3">
    <source>
        <dbReference type="ARBA" id="ARBA00023157"/>
    </source>
</evidence>
<sequence>MRLLAFVLLYTIADAVRHRWGAGNECKDLTNGGCPQICNASSTPRCSCHPGFIAFRSGLICKSRNECKVSNGGCSHKCINMIGTHRCTCRNGYKLQPNGRTCLPRGPLNACERNSAFCQHFCNETTPEGPRCSCRPGFILQANGRNCTRLCTNGNGGCQHICHHFSGNTFCACRGGYFLHPNGKQCEPAPDCREFNCTLATCEVTPIGVQCSCPHETGRYVLAPNRRNCLDYDECQENNGSCEYGCLNNYGSYKCVCPDGYRLASDQSSCVDIDECEYNNTCWYKCTNLPGSYECSCPDGYQKYATKRCGDIDECSSNNGGCAQYCKNRPGGYECFCKKDFKLAWNQKDCIHINRCSTLRGPNRPNGVLRCQGKNCYLACSGVSFFRAYNPTNPSYMYSCDSMSPQARDVQSAQTTKAFPLATINAVNSVTNHTLPICRGPNTIEVTKTYSFSAGVCQLQLDRSSPPSLTGSGVYKISRFVIKCKKIKKKRRTKAVVTMEISFLFTIKRRKCRKKCLHNKAKKEGKKAFRVFRRSARQLFRIMTSSSVNLRVKKLSGARQPPRGLVNKLGCLLGEKKIDKACHLCPPGQRANVLSGTCVPCSTGSYQSRPGQVTCQACPLSSDDGDTATRSPLQCPGICPPGHVSTDGLLPCYPCPSGTYQPERGRTSCIECGSSVSATGVGWTSFDQCTAGSCSTGHYYDTTRDYCERCAKGFYQPEGGNRNCLACPGNTTTDFDAAQSLHECKEQRCGQARTNYGGMIETPNYPGNYTGNSNCRWVVRLSHKKSVLVFIPEISLPDDSRDCIRVKTRKEREIYLLRTCRSVQKPLIYATSSISKLIVEFQSDSYSAAKGFQMHYVVYDSSYDKLIKFIIGDSRLLADNYYQHVLQDARSRNVLFEVLAKPTRFAEYQESVLKKLLTVPFYKYLTQKIFKGLHYR</sequence>
<dbReference type="SMART" id="SM00179">
    <property type="entry name" value="EGF_CA"/>
    <property type="match status" value="5"/>
</dbReference>
<dbReference type="CDD" id="cd00041">
    <property type="entry name" value="CUB"/>
    <property type="match status" value="1"/>
</dbReference>
<dbReference type="EMBL" id="LR790042">
    <property type="protein sequence ID" value="CAB3265904.1"/>
    <property type="molecule type" value="mRNA"/>
</dbReference>
<dbReference type="InterPro" id="IPR026823">
    <property type="entry name" value="cEGF"/>
</dbReference>
<evidence type="ECO:0000256" key="1">
    <source>
        <dbReference type="ARBA" id="ARBA00022536"/>
    </source>
</evidence>
<dbReference type="PROSITE" id="PS01187">
    <property type="entry name" value="EGF_CA"/>
    <property type="match status" value="2"/>
</dbReference>
<dbReference type="Gene3D" id="2.10.25.10">
    <property type="entry name" value="Laminin"/>
    <property type="match status" value="6"/>
</dbReference>
<proteinExistence type="evidence at transcript level"/>
<feature type="disulfide bond" evidence="4">
    <location>
        <begin position="803"/>
        <end position="820"/>
    </location>
</feature>
<dbReference type="GO" id="GO:0009986">
    <property type="term" value="C:cell surface"/>
    <property type="evidence" value="ECO:0007669"/>
    <property type="project" value="TreeGrafter"/>
</dbReference>
<dbReference type="InterPro" id="IPR000742">
    <property type="entry name" value="EGF"/>
</dbReference>
<dbReference type="Pfam" id="PF12662">
    <property type="entry name" value="cEGF"/>
    <property type="match status" value="1"/>
</dbReference>
<dbReference type="GO" id="GO:0005615">
    <property type="term" value="C:extracellular space"/>
    <property type="evidence" value="ECO:0007669"/>
    <property type="project" value="TreeGrafter"/>
</dbReference>
<dbReference type="InterPro" id="IPR009030">
    <property type="entry name" value="Growth_fac_rcpt_cys_sf"/>
</dbReference>
<dbReference type="PROSITE" id="PS00010">
    <property type="entry name" value="ASX_HYDROXYL"/>
    <property type="match status" value="1"/>
</dbReference>
<dbReference type="Pfam" id="PF14670">
    <property type="entry name" value="FXa_inhibition"/>
    <property type="match status" value="2"/>
</dbReference>
<evidence type="ECO:0000256" key="6">
    <source>
        <dbReference type="SAM" id="SignalP"/>
    </source>
</evidence>
<dbReference type="AlphaFoldDB" id="A0A6F9DR33"/>
<dbReference type="InterPro" id="IPR035914">
    <property type="entry name" value="Sperma_CUB_dom_sf"/>
</dbReference>
<evidence type="ECO:0000256" key="2">
    <source>
        <dbReference type="ARBA" id="ARBA00022737"/>
    </source>
</evidence>
<keyword evidence="6" id="KW-0732">Signal</keyword>
<dbReference type="PANTHER" id="PTHR24046">
    <property type="entry name" value="SIGNAL PEPTIDE, CUB AND EGF-LIKE DOMAIN-CONTAINING"/>
    <property type="match status" value="1"/>
</dbReference>
<dbReference type="SUPFAM" id="SSF49854">
    <property type="entry name" value="Spermadhesin, CUB domain"/>
    <property type="match status" value="1"/>
</dbReference>
<name>A0A6F9DR33_9ASCI</name>
<evidence type="ECO:0000259" key="7">
    <source>
        <dbReference type="PROSITE" id="PS01180"/>
    </source>
</evidence>
<dbReference type="PROSITE" id="PS50026">
    <property type="entry name" value="EGF_3"/>
    <property type="match status" value="1"/>
</dbReference>
<dbReference type="SMART" id="SM01411">
    <property type="entry name" value="Ephrin_rec_like"/>
    <property type="match status" value="3"/>
</dbReference>
<dbReference type="InterPro" id="IPR011641">
    <property type="entry name" value="Tyr-kin_ephrin_A/B_rcpt-like"/>
</dbReference>
<gene>
    <name evidence="9" type="primary">Scube2</name>
</gene>
<feature type="chain" id="PRO_5026217406" evidence="6">
    <location>
        <begin position="16"/>
        <end position="936"/>
    </location>
</feature>
<feature type="signal peptide" evidence="6">
    <location>
        <begin position="1"/>
        <end position="15"/>
    </location>
</feature>
<dbReference type="PANTHER" id="PTHR24046:SF7">
    <property type="entry name" value="CUB DOMAIN-CONTAINING PROTEIN"/>
    <property type="match status" value="1"/>
</dbReference>
<dbReference type="GO" id="GO:0005509">
    <property type="term" value="F:calcium ion binding"/>
    <property type="evidence" value="ECO:0007669"/>
    <property type="project" value="InterPro"/>
</dbReference>
<accession>A0A6F9DR33</accession>
<protein>
    <submittedName>
        <fullName evidence="9">Signal peptide, CUB and EGF-like domain-containing protein 2</fullName>
    </submittedName>
</protein>
<keyword evidence="3 5" id="KW-1015">Disulfide bond</keyword>
<dbReference type="Pfam" id="PF00431">
    <property type="entry name" value="CUB"/>
    <property type="match status" value="1"/>
</dbReference>
<dbReference type="SUPFAM" id="SSF57196">
    <property type="entry name" value="EGF/Laminin"/>
    <property type="match status" value="2"/>
</dbReference>
<dbReference type="InterPro" id="IPR000152">
    <property type="entry name" value="EGF-type_Asp/Asn_hydroxyl_site"/>
</dbReference>
<dbReference type="SMART" id="SM00042">
    <property type="entry name" value="CUB"/>
    <property type="match status" value="1"/>
</dbReference>
<dbReference type="FunFam" id="2.10.25.10:FF:000119">
    <property type="entry name" value="vitamin K-dependent protein S"/>
    <property type="match status" value="1"/>
</dbReference>
<dbReference type="Gene3D" id="2.10.50.10">
    <property type="entry name" value="Tumor Necrosis Factor Receptor, subunit A, domain 2"/>
    <property type="match status" value="3"/>
</dbReference>
<dbReference type="InterPro" id="IPR018097">
    <property type="entry name" value="EGF_Ca-bd_CS"/>
</dbReference>
<dbReference type="SMART" id="SM00181">
    <property type="entry name" value="EGF"/>
    <property type="match status" value="10"/>
</dbReference>
<dbReference type="SUPFAM" id="SSF57184">
    <property type="entry name" value="Growth factor receptor domain"/>
    <property type="match status" value="3"/>
</dbReference>
<comment type="caution">
    <text evidence="5">Lacks conserved residue(s) required for the propagation of feature annotation.</text>
</comment>
<feature type="domain" description="EGF-like" evidence="8">
    <location>
        <begin position="272"/>
        <end position="310"/>
    </location>
</feature>
<evidence type="ECO:0000256" key="5">
    <source>
        <dbReference type="PROSITE-ProRule" id="PRU00076"/>
    </source>
</evidence>
<feature type="disulfide bond" evidence="5">
    <location>
        <begin position="276"/>
        <end position="286"/>
    </location>
</feature>
<organism evidence="9">
    <name type="scientific">Phallusia mammillata</name>
    <dbReference type="NCBI Taxonomy" id="59560"/>
    <lineage>
        <taxon>Eukaryota</taxon>
        <taxon>Metazoa</taxon>
        <taxon>Chordata</taxon>
        <taxon>Tunicata</taxon>
        <taxon>Ascidiacea</taxon>
        <taxon>Phlebobranchia</taxon>
        <taxon>Ascidiidae</taxon>
        <taxon>Phallusia</taxon>
    </lineage>
</organism>
<dbReference type="Gene3D" id="2.60.120.290">
    <property type="entry name" value="Spermadhesin, CUB domain"/>
    <property type="match status" value="1"/>
</dbReference>
<dbReference type="FunFam" id="2.10.25.10:FF:000240">
    <property type="entry name" value="Vitamin K-dependent protein S"/>
    <property type="match status" value="2"/>
</dbReference>
<evidence type="ECO:0000259" key="8">
    <source>
        <dbReference type="PROSITE" id="PS50026"/>
    </source>
</evidence>
<feature type="domain" description="CUB" evidence="7">
    <location>
        <begin position="749"/>
        <end position="859"/>
    </location>
</feature>